<dbReference type="NCBIfam" id="TIGR00254">
    <property type="entry name" value="GGDEF"/>
    <property type="match status" value="1"/>
</dbReference>
<evidence type="ECO:0000256" key="9">
    <source>
        <dbReference type="SAM" id="Phobius"/>
    </source>
</evidence>
<keyword evidence="4" id="KW-1003">Cell membrane</keyword>
<dbReference type="Pfam" id="PF02743">
    <property type="entry name" value="dCache_1"/>
    <property type="match status" value="1"/>
</dbReference>
<dbReference type="Gene3D" id="3.30.70.270">
    <property type="match status" value="1"/>
</dbReference>
<dbReference type="InterPro" id="IPR000160">
    <property type="entry name" value="GGDEF_dom"/>
</dbReference>
<dbReference type="EC" id="2.7.7.65" evidence="3"/>
<dbReference type="InterPro" id="IPR050469">
    <property type="entry name" value="Diguanylate_Cyclase"/>
</dbReference>
<feature type="transmembrane region" description="Helical" evidence="9">
    <location>
        <begin position="230"/>
        <end position="256"/>
    </location>
</feature>
<dbReference type="KEGG" id="sse:Ssed_3671"/>
<dbReference type="GO" id="GO:0052621">
    <property type="term" value="F:diguanylate cyclase activity"/>
    <property type="evidence" value="ECO:0007669"/>
    <property type="project" value="UniProtKB-EC"/>
</dbReference>
<dbReference type="CDD" id="cd06225">
    <property type="entry name" value="HAMP"/>
    <property type="match status" value="1"/>
</dbReference>
<dbReference type="InterPro" id="IPR033479">
    <property type="entry name" value="dCache_1"/>
</dbReference>
<dbReference type="AlphaFoldDB" id="A8FZK2"/>
<keyword evidence="7 9" id="KW-0472">Membrane</keyword>
<evidence type="ECO:0000313" key="13">
    <source>
        <dbReference type="Proteomes" id="UP000002015"/>
    </source>
</evidence>
<dbReference type="GO" id="GO:1902201">
    <property type="term" value="P:negative regulation of bacterial-type flagellum-dependent cell motility"/>
    <property type="evidence" value="ECO:0007669"/>
    <property type="project" value="TreeGrafter"/>
</dbReference>
<organism evidence="12 13">
    <name type="scientific">Shewanella sediminis (strain HAW-EB3)</name>
    <dbReference type="NCBI Taxonomy" id="425104"/>
    <lineage>
        <taxon>Bacteria</taxon>
        <taxon>Pseudomonadati</taxon>
        <taxon>Pseudomonadota</taxon>
        <taxon>Gammaproteobacteria</taxon>
        <taxon>Alteromonadales</taxon>
        <taxon>Shewanellaceae</taxon>
        <taxon>Shewanella</taxon>
    </lineage>
</organism>
<dbReference type="FunFam" id="3.30.70.270:FF:000001">
    <property type="entry name" value="Diguanylate cyclase domain protein"/>
    <property type="match status" value="1"/>
</dbReference>
<dbReference type="Pfam" id="PF00672">
    <property type="entry name" value="HAMP"/>
    <property type="match status" value="1"/>
</dbReference>
<dbReference type="SUPFAM" id="SSF55073">
    <property type="entry name" value="Nucleotide cyclase"/>
    <property type="match status" value="1"/>
</dbReference>
<evidence type="ECO:0000256" key="7">
    <source>
        <dbReference type="ARBA" id="ARBA00023136"/>
    </source>
</evidence>
<dbReference type="CDD" id="cd18774">
    <property type="entry name" value="PDC2_HK_sensor"/>
    <property type="match status" value="1"/>
</dbReference>
<dbReference type="InterPro" id="IPR043128">
    <property type="entry name" value="Rev_trsase/Diguanyl_cyclase"/>
</dbReference>
<comment type="catalytic activity">
    <reaction evidence="8">
        <text>2 GTP = 3',3'-c-di-GMP + 2 diphosphate</text>
        <dbReference type="Rhea" id="RHEA:24898"/>
        <dbReference type="ChEBI" id="CHEBI:33019"/>
        <dbReference type="ChEBI" id="CHEBI:37565"/>
        <dbReference type="ChEBI" id="CHEBI:58805"/>
        <dbReference type="EC" id="2.7.7.65"/>
    </reaction>
</comment>
<dbReference type="Gene3D" id="6.10.340.10">
    <property type="match status" value="1"/>
</dbReference>
<dbReference type="EMBL" id="CP000821">
    <property type="protein sequence ID" value="ABV38275.1"/>
    <property type="molecule type" value="Genomic_DNA"/>
</dbReference>
<dbReference type="CDD" id="cd18773">
    <property type="entry name" value="PDC1_HK_sensor"/>
    <property type="match status" value="1"/>
</dbReference>
<protein>
    <recommendedName>
        <fullName evidence="3">diguanylate cyclase</fullName>
        <ecNumber evidence="3">2.7.7.65</ecNumber>
    </recommendedName>
</protein>
<evidence type="ECO:0000256" key="8">
    <source>
        <dbReference type="ARBA" id="ARBA00034247"/>
    </source>
</evidence>
<dbReference type="GO" id="GO:0043709">
    <property type="term" value="P:cell adhesion involved in single-species biofilm formation"/>
    <property type="evidence" value="ECO:0007669"/>
    <property type="project" value="TreeGrafter"/>
</dbReference>
<dbReference type="PANTHER" id="PTHR45138">
    <property type="entry name" value="REGULATORY COMPONENTS OF SENSORY TRANSDUCTION SYSTEM"/>
    <property type="match status" value="1"/>
</dbReference>
<dbReference type="CDD" id="cd01949">
    <property type="entry name" value="GGDEF"/>
    <property type="match status" value="1"/>
</dbReference>
<keyword evidence="6 9" id="KW-1133">Transmembrane helix</keyword>
<dbReference type="GO" id="GO:0007165">
    <property type="term" value="P:signal transduction"/>
    <property type="evidence" value="ECO:0007669"/>
    <property type="project" value="InterPro"/>
</dbReference>
<evidence type="ECO:0000256" key="6">
    <source>
        <dbReference type="ARBA" id="ARBA00022989"/>
    </source>
</evidence>
<comment type="subcellular location">
    <subcellularLocation>
        <location evidence="2">Cell membrane</location>
        <topology evidence="2">Multi-pass membrane protein</topology>
    </subcellularLocation>
</comment>
<evidence type="ECO:0000313" key="12">
    <source>
        <dbReference type="EMBL" id="ABV38275.1"/>
    </source>
</evidence>
<dbReference type="Proteomes" id="UP000002015">
    <property type="component" value="Chromosome"/>
</dbReference>
<dbReference type="SMART" id="SM00267">
    <property type="entry name" value="GGDEF"/>
    <property type="match status" value="1"/>
</dbReference>
<dbReference type="InterPro" id="IPR003660">
    <property type="entry name" value="HAMP_dom"/>
</dbReference>
<dbReference type="eggNOG" id="COG2199">
    <property type="taxonomic scope" value="Bacteria"/>
</dbReference>
<evidence type="ECO:0000256" key="4">
    <source>
        <dbReference type="ARBA" id="ARBA00022475"/>
    </source>
</evidence>
<proteinExistence type="predicted"/>
<dbReference type="PANTHER" id="PTHR45138:SF9">
    <property type="entry name" value="DIGUANYLATE CYCLASE DGCM-RELATED"/>
    <property type="match status" value="1"/>
</dbReference>
<evidence type="ECO:0000256" key="2">
    <source>
        <dbReference type="ARBA" id="ARBA00004651"/>
    </source>
</evidence>
<gene>
    <name evidence="12" type="ordered locus">Ssed_3671</name>
</gene>
<dbReference type="PROSITE" id="PS50887">
    <property type="entry name" value="GGDEF"/>
    <property type="match status" value="1"/>
</dbReference>
<evidence type="ECO:0000259" key="10">
    <source>
        <dbReference type="PROSITE" id="PS50885"/>
    </source>
</evidence>
<comment type="cofactor">
    <cofactor evidence="1">
        <name>Mg(2+)</name>
        <dbReference type="ChEBI" id="CHEBI:18420"/>
    </cofactor>
</comment>
<keyword evidence="5 9" id="KW-0812">Transmembrane</keyword>
<evidence type="ECO:0000256" key="1">
    <source>
        <dbReference type="ARBA" id="ARBA00001946"/>
    </source>
</evidence>
<dbReference type="STRING" id="425104.Ssed_3671"/>
<dbReference type="HOGENOM" id="CLU_000445_134_1_6"/>
<dbReference type="InterPro" id="IPR029787">
    <property type="entry name" value="Nucleotide_cyclase"/>
</dbReference>
<evidence type="ECO:0000256" key="5">
    <source>
        <dbReference type="ARBA" id="ARBA00022692"/>
    </source>
</evidence>
<feature type="domain" description="HAMP" evidence="10">
    <location>
        <begin position="250"/>
        <end position="303"/>
    </location>
</feature>
<dbReference type="Pfam" id="PF00990">
    <property type="entry name" value="GGDEF"/>
    <property type="match status" value="1"/>
</dbReference>
<dbReference type="PROSITE" id="PS50885">
    <property type="entry name" value="HAMP"/>
    <property type="match status" value="1"/>
</dbReference>
<dbReference type="Gene3D" id="3.30.450.20">
    <property type="entry name" value="PAS domain"/>
    <property type="match status" value="1"/>
</dbReference>
<dbReference type="GO" id="GO:0005886">
    <property type="term" value="C:plasma membrane"/>
    <property type="evidence" value="ECO:0007669"/>
    <property type="project" value="UniProtKB-SubCell"/>
</dbReference>
<feature type="domain" description="GGDEF" evidence="11">
    <location>
        <begin position="346"/>
        <end position="480"/>
    </location>
</feature>
<evidence type="ECO:0000256" key="3">
    <source>
        <dbReference type="ARBA" id="ARBA00012528"/>
    </source>
</evidence>
<keyword evidence="13" id="KW-1185">Reference proteome</keyword>
<sequence>MRKSLNFFTFLAKDLSELNFKTDVGSATKLLEERHVPPIFKYGILLISPDGEELVAESPALPGGTEFIFGQSEWFQRAKLADQAVFSRPFKNRVTHEPSIVIAAPIKNEENKVVAVVAGILELNQTDLFKYLYSSVLEGGSDILVISPKDNLFVASSIPEMVLKPTPEPGRNRLHDMAMRGYRGVGVTVNAYGVEELAAITSIESTGWFVATRQKTTEAYLPVRQLTESMLMYLVLSAILGVLIITFVFITMLSPLKKAALSVKDMAQGNTPLKKLTIVHKDEVGDLIDGFNSLVDAIDGRTDALETANQKLAALSLTDELTGLGNRRHFNEKLEQEWIRASRTKQPLALGMIDIDFFKKYNDKYGHVLGDECLQEISKLLASIISRAGDLSARYGGEEFAFIAPATDEEGARDIAEKFQEALHSLTLPHVESEFGFVTASIGIAVRTPTKGEESICLIKIADEALYLAKEQGRNRVVQL</sequence>
<name>A8FZK2_SHESH</name>
<reference evidence="12 13" key="1">
    <citation type="submission" date="2007-08" db="EMBL/GenBank/DDBJ databases">
        <title>Complete sequence of Shewanella sediminis HAW-EB3.</title>
        <authorList>
            <consortium name="US DOE Joint Genome Institute"/>
            <person name="Copeland A."/>
            <person name="Lucas S."/>
            <person name="Lapidus A."/>
            <person name="Barry K."/>
            <person name="Glavina del Rio T."/>
            <person name="Dalin E."/>
            <person name="Tice H."/>
            <person name="Pitluck S."/>
            <person name="Chertkov O."/>
            <person name="Brettin T."/>
            <person name="Bruce D."/>
            <person name="Detter J.C."/>
            <person name="Han C."/>
            <person name="Schmutz J."/>
            <person name="Larimer F."/>
            <person name="Land M."/>
            <person name="Hauser L."/>
            <person name="Kyrpides N."/>
            <person name="Kim E."/>
            <person name="Zhao J.-S."/>
            <person name="Richardson P."/>
        </authorList>
    </citation>
    <scope>NUCLEOTIDE SEQUENCE [LARGE SCALE GENOMIC DNA]</scope>
    <source>
        <strain evidence="12 13">HAW-EB3</strain>
    </source>
</reference>
<evidence type="ECO:0000259" key="11">
    <source>
        <dbReference type="PROSITE" id="PS50887"/>
    </source>
</evidence>
<accession>A8FZK2</accession>